<dbReference type="SUPFAM" id="SSF49899">
    <property type="entry name" value="Concanavalin A-like lectins/glucanases"/>
    <property type="match status" value="1"/>
</dbReference>
<dbReference type="InParanoid" id="A0A672HCZ2"/>
<feature type="domain" description="B30.2/SPRY" evidence="8">
    <location>
        <begin position="870"/>
        <end position="1056"/>
    </location>
</feature>
<dbReference type="OrthoDB" id="120976at2759"/>
<keyword evidence="4" id="KW-0677">Repeat</keyword>
<dbReference type="SMART" id="SM00368">
    <property type="entry name" value="LRR_RI"/>
    <property type="match status" value="3"/>
</dbReference>
<dbReference type="Pfam" id="PF14484">
    <property type="entry name" value="FISNA"/>
    <property type="match status" value="1"/>
</dbReference>
<sequence>MASRKRPRSESSEDSSDPSTSSQTSSDPDRMSVKSDWSKMDPPTFSIDGSQTSSGPDHMSVKSDWSKMDPPTFSIDGSQTSSGPEHMSLRSDWSKMDPPTFGIDGSQSTSGPKRMSTRSNWSKMDPPTFGIVGELPLNDEPRRKKFRTTMEKEKHAEKVEGDSNLSKVKQRFKRTMQKNSMMVFEGDEDQKSPLNSIYTQLHITAGGSEAPRAEHESKQLRAQLNKTKLVNDEFSVNLSDIFKCSPGQEKYRTVLTKGVAGIGKSFSVKKFTLDWATEEANQDVDFVFSFAFRELNLCSGEKSLLELLTEFHLDLLGLTAPADYLNTKTIVILDGLDESRLPLVFKDNQVVTSVHQKTSVGNLVVNLIKGHLLPDANLWITSRPTAADMIPVEHVGLMTEIRGFNDSQIKEYFQRQFAQDLDLATRITSHIQSSESLHFMCQIPIFCWISALLFQEVFGDEEPEIPQTLTETMAHFLSTQTRRKMKKSGGMPVKTEENFLTLHREFLLKLGKVAFQQLLKNSLIFYEKDLEDCGIDMKAASVCSEFFSTVLVEEKIIYQKKVFFFVHLTVQEFFAALYVFDSFLNNNITELEDFLQMKDKEHTLLDLLKTIVDRVLGKAYGHMDFFMRFLLGLLVEANRRVLRGFLKTSGLSQDTEKKILTHLKSIRRKKISPDGCINLFQTMVEMRDHKVKDEIEEYLKVPDRSGKELTPLHCSALAYMLQVSKNDLEVLDLKSYRTSEEGRRRLIPAVRRSRKALLASCGVTAQWVEHLAFGLRFPHSPLRDLDLSNNDLRDSGVQELCKGLESQYCRLERLSLSGCMVTKEGCGHLVSALRSNPTHLKVLDLSYNNPEESGINQLQEIKNDPELKLRYDHGSIEWIKPGFKKYACDVTLDPNTVSKNLLLSEGNRRVSWAVEQQTKAERQRPEVCLSQQSLKERCYLEVDLLESCSVILAYRSVMEKRGERELVIDDESWWFTVDDGRGYVQHGKNKVEVESHNWRSRRLGVYLDREAGVLSFYRVSSDSLTCLRTFTETFRDALQPAVQLHPHSSITFISPV</sequence>
<accession>A0A672HCZ2</accession>
<dbReference type="InterPro" id="IPR001611">
    <property type="entry name" value="Leu-rich_rpt"/>
</dbReference>
<dbReference type="Pfam" id="PF17776">
    <property type="entry name" value="NLRC4_HD2"/>
    <property type="match status" value="1"/>
</dbReference>
<dbReference type="GeneID" id="115380951"/>
<dbReference type="SMART" id="SM00589">
    <property type="entry name" value="PRY"/>
    <property type="match status" value="1"/>
</dbReference>
<dbReference type="FunFam" id="3.40.50.300:FF:000210">
    <property type="entry name" value="Si:dkey-16p6.1"/>
    <property type="match status" value="1"/>
</dbReference>
<dbReference type="InterPro" id="IPR032675">
    <property type="entry name" value="LRR_dom_sf"/>
</dbReference>
<keyword evidence="11" id="KW-1185">Reference proteome</keyword>
<dbReference type="GO" id="GO:0005524">
    <property type="term" value="F:ATP binding"/>
    <property type="evidence" value="ECO:0007669"/>
    <property type="project" value="UniProtKB-KW"/>
</dbReference>
<dbReference type="Pfam" id="PF05729">
    <property type="entry name" value="NACHT"/>
    <property type="match status" value="1"/>
</dbReference>
<dbReference type="InterPro" id="IPR029495">
    <property type="entry name" value="NACHT-assoc"/>
</dbReference>
<evidence type="ECO:0000256" key="6">
    <source>
        <dbReference type="ARBA" id="ARBA00022840"/>
    </source>
</evidence>
<dbReference type="Proteomes" id="UP000472267">
    <property type="component" value="Chromosome 3"/>
</dbReference>
<dbReference type="GO" id="GO:0005737">
    <property type="term" value="C:cytoplasm"/>
    <property type="evidence" value="ECO:0007669"/>
    <property type="project" value="UniProtKB-SubCell"/>
</dbReference>
<dbReference type="InterPro" id="IPR007111">
    <property type="entry name" value="NACHT_NTPase"/>
</dbReference>
<dbReference type="AlphaFoldDB" id="A0A672HCZ2"/>
<dbReference type="InterPro" id="IPR027417">
    <property type="entry name" value="P-loop_NTPase"/>
</dbReference>
<evidence type="ECO:0000259" key="9">
    <source>
        <dbReference type="PROSITE" id="PS50837"/>
    </source>
</evidence>
<keyword evidence="6" id="KW-0067">ATP-binding</keyword>
<evidence type="ECO:0000256" key="7">
    <source>
        <dbReference type="SAM" id="MobiDB-lite"/>
    </source>
</evidence>
<dbReference type="SMART" id="SM01288">
    <property type="entry name" value="FISNA"/>
    <property type="match status" value="1"/>
</dbReference>
<dbReference type="OMA" id="CYLEMEV"/>
<reference evidence="10" key="1">
    <citation type="submission" date="2019-06" db="EMBL/GenBank/DDBJ databases">
        <authorList>
            <consortium name="Wellcome Sanger Institute Data Sharing"/>
        </authorList>
    </citation>
    <scope>NUCLEOTIDE SEQUENCE [LARGE SCALE GENOMIC DNA]</scope>
</reference>
<dbReference type="PROSITE" id="PS50188">
    <property type="entry name" value="B302_SPRY"/>
    <property type="match status" value="1"/>
</dbReference>
<dbReference type="InterPro" id="IPR041267">
    <property type="entry name" value="NLRP_HD2"/>
</dbReference>
<dbReference type="Gene3D" id="3.40.50.300">
    <property type="entry name" value="P-loop containing nucleotide triphosphate hydrolases"/>
    <property type="match status" value="1"/>
</dbReference>
<dbReference type="PANTHER" id="PTHR24106">
    <property type="entry name" value="NACHT, LRR AND CARD DOMAINS-CONTAINING"/>
    <property type="match status" value="1"/>
</dbReference>
<dbReference type="InterPro" id="IPR013320">
    <property type="entry name" value="ConA-like_dom_sf"/>
</dbReference>
<dbReference type="SUPFAM" id="SSF52047">
    <property type="entry name" value="RNI-like"/>
    <property type="match status" value="1"/>
</dbReference>
<keyword evidence="2" id="KW-0963">Cytoplasm</keyword>
<reference evidence="10" key="3">
    <citation type="submission" date="2025-09" db="UniProtKB">
        <authorList>
            <consortium name="Ensembl"/>
        </authorList>
    </citation>
    <scope>IDENTIFICATION</scope>
</reference>
<dbReference type="InterPro" id="IPR003879">
    <property type="entry name" value="Butyrophylin_SPRY"/>
</dbReference>
<dbReference type="InterPro" id="IPR006574">
    <property type="entry name" value="PRY"/>
</dbReference>
<dbReference type="InterPro" id="IPR043136">
    <property type="entry name" value="B30.2/SPRY_sf"/>
</dbReference>
<name>A0A672HCZ2_SALFA</name>
<evidence type="ECO:0000256" key="2">
    <source>
        <dbReference type="ARBA" id="ARBA00022490"/>
    </source>
</evidence>
<keyword evidence="5" id="KW-0547">Nucleotide-binding</keyword>
<feature type="compositionally biased region" description="Polar residues" evidence="7">
    <location>
        <begin position="105"/>
        <end position="122"/>
    </location>
</feature>
<evidence type="ECO:0000313" key="11">
    <source>
        <dbReference type="Proteomes" id="UP000472267"/>
    </source>
</evidence>
<evidence type="ECO:0000256" key="4">
    <source>
        <dbReference type="ARBA" id="ARBA00022737"/>
    </source>
</evidence>
<dbReference type="Pfam" id="PF13516">
    <property type="entry name" value="LRR_6"/>
    <property type="match status" value="2"/>
</dbReference>
<evidence type="ECO:0000256" key="5">
    <source>
        <dbReference type="ARBA" id="ARBA00022741"/>
    </source>
</evidence>
<feature type="domain" description="NACHT" evidence="9">
    <location>
        <begin position="252"/>
        <end position="386"/>
    </location>
</feature>
<evidence type="ECO:0000313" key="10">
    <source>
        <dbReference type="Ensembl" id="ENSSFAP00005026932.1"/>
    </source>
</evidence>
<protein>
    <submittedName>
        <fullName evidence="10">NLR family CARD domain-containing protein 3-like</fullName>
    </submittedName>
</protein>
<feature type="region of interest" description="Disordered" evidence="7">
    <location>
        <begin position="1"/>
        <end position="136"/>
    </location>
</feature>
<dbReference type="RefSeq" id="XP_029938134.1">
    <property type="nucleotide sequence ID" value="XM_030082274.1"/>
</dbReference>
<organism evidence="10 11">
    <name type="scientific">Salarias fasciatus</name>
    <name type="common">Jewelled blenny</name>
    <name type="synonym">Blennius fasciatus</name>
    <dbReference type="NCBI Taxonomy" id="181472"/>
    <lineage>
        <taxon>Eukaryota</taxon>
        <taxon>Metazoa</taxon>
        <taxon>Chordata</taxon>
        <taxon>Craniata</taxon>
        <taxon>Vertebrata</taxon>
        <taxon>Euteleostomi</taxon>
        <taxon>Actinopterygii</taxon>
        <taxon>Neopterygii</taxon>
        <taxon>Teleostei</taxon>
        <taxon>Neoteleostei</taxon>
        <taxon>Acanthomorphata</taxon>
        <taxon>Ovalentaria</taxon>
        <taxon>Blenniimorphae</taxon>
        <taxon>Blenniiformes</taxon>
        <taxon>Blennioidei</taxon>
        <taxon>Blenniidae</taxon>
        <taxon>Salariinae</taxon>
        <taxon>Salarias</taxon>
    </lineage>
</organism>
<keyword evidence="3" id="KW-0433">Leucine-rich repeat</keyword>
<reference evidence="10" key="2">
    <citation type="submission" date="2025-08" db="UniProtKB">
        <authorList>
            <consortium name="Ensembl"/>
        </authorList>
    </citation>
    <scope>IDENTIFICATION</scope>
</reference>
<proteinExistence type="predicted"/>
<dbReference type="InterPro" id="IPR051261">
    <property type="entry name" value="NLR"/>
</dbReference>
<dbReference type="Pfam" id="PF17779">
    <property type="entry name" value="WHD_NOD2"/>
    <property type="match status" value="1"/>
</dbReference>
<dbReference type="InterPro" id="IPR003877">
    <property type="entry name" value="SPRY_dom"/>
</dbReference>
<dbReference type="InterPro" id="IPR041075">
    <property type="entry name" value="NOD1/2_WH"/>
</dbReference>
<feature type="compositionally biased region" description="Low complexity" evidence="7">
    <location>
        <begin position="17"/>
        <end position="26"/>
    </location>
</feature>
<dbReference type="Gene3D" id="2.60.120.920">
    <property type="match status" value="1"/>
</dbReference>
<comment type="subcellular location">
    <subcellularLocation>
        <location evidence="1">Cytoplasm</location>
    </subcellularLocation>
</comment>
<dbReference type="Gene3D" id="3.80.10.10">
    <property type="entry name" value="Ribonuclease Inhibitor"/>
    <property type="match status" value="1"/>
</dbReference>
<dbReference type="InterPro" id="IPR001870">
    <property type="entry name" value="B30.2/SPRY"/>
</dbReference>
<feature type="compositionally biased region" description="Basic and acidic residues" evidence="7">
    <location>
        <begin position="27"/>
        <end position="39"/>
    </location>
</feature>
<dbReference type="PRINTS" id="PR01407">
    <property type="entry name" value="BUTYPHLNCDUF"/>
</dbReference>
<gene>
    <name evidence="10" type="primary">LOC115380951</name>
</gene>
<dbReference type="Ensembl" id="ENSSFAT00005027972.1">
    <property type="protein sequence ID" value="ENSSFAP00005026932.1"/>
    <property type="gene ID" value="ENSSFAG00005013790.1"/>
</dbReference>
<evidence type="ECO:0000259" key="8">
    <source>
        <dbReference type="PROSITE" id="PS50188"/>
    </source>
</evidence>
<dbReference type="Pfam" id="PF00622">
    <property type="entry name" value="SPRY"/>
    <property type="match status" value="1"/>
</dbReference>
<dbReference type="PROSITE" id="PS50837">
    <property type="entry name" value="NACHT"/>
    <property type="match status" value="1"/>
</dbReference>
<evidence type="ECO:0000256" key="1">
    <source>
        <dbReference type="ARBA" id="ARBA00004496"/>
    </source>
</evidence>
<evidence type="ECO:0000256" key="3">
    <source>
        <dbReference type="ARBA" id="ARBA00022614"/>
    </source>
</evidence>